<dbReference type="InterPro" id="IPR001648">
    <property type="entry name" value="Ribosomal_bS18"/>
</dbReference>
<dbReference type="PANTHER" id="PTHR13479">
    <property type="entry name" value="30S RIBOSOMAL PROTEIN S18"/>
    <property type="match status" value="1"/>
</dbReference>
<dbReference type="AlphaFoldDB" id="A0A564ZIN0"/>
<dbReference type="GO" id="GO:0006412">
    <property type="term" value="P:translation"/>
    <property type="evidence" value="ECO:0007669"/>
    <property type="project" value="UniProtKB-UniRule"/>
</dbReference>
<proteinExistence type="inferred from homology"/>
<comment type="similarity">
    <text evidence="1 4 5">Belongs to the bacterial ribosomal protein bS18 family.</text>
</comment>
<sequence length="78" mass="9085">MLKKRRSFRRQKVCKWCVDKIEFVDFKDAKRLRNFITDRGKIIPRRISGNCAGHQRELGGAIKRARSIALLPFAADLL</sequence>
<keyword evidence="7" id="KW-1185">Reference proteome</keyword>
<dbReference type="PANTHER" id="PTHR13479:SF40">
    <property type="entry name" value="SMALL RIBOSOMAL SUBUNIT PROTEIN BS18M"/>
    <property type="match status" value="1"/>
</dbReference>
<dbReference type="EMBL" id="CABIKM010000023">
    <property type="protein sequence ID" value="VUZ85201.1"/>
    <property type="molecule type" value="Genomic_DNA"/>
</dbReference>
<keyword evidence="4" id="KW-0694">RNA-binding</keyword>
<dbReference type="InterPro" id="IPR036870">
    <property type="entry name" value="Ribosomal_bS18_sf"/>
</dbReference>
<name>A0A564ZIN0_9BACT</name>
<reference evidence="6 7" key="1">
    <citation type="submission" date="2019-07" db="EMBL/GenBank/DDBJ databases">
        <authorList>
            <person name="Cremers G."/>
        </authorList>
    </citation>
    <scope>NUCLEOTIDE SEQUENCE [LARGE SCALE GENOMIC DNA]</scope>
</reference>
<dbReference type="GO" id="GO:0022627">
    <property type="term" value="C:cytosolic small ribosomal subunit"/>
    <property type="evidence" value="ECO:0007669"/>
    <property type="project" value="TreeGrafter"/>
</dbReference>
<evidence type="ECO:0000313" key="7">
    <source>
        <dbReference type="Proteomes" id="UP000334340"/>
    </source>
</evidence>
<evidence type="ECO:0000256" key="4">
    <source>
        <dbReference type="HAMAP-Rule" id="MF_00270"/>
    </source>
</evidence>
<gene>
    <name evidence="4" type="primary">rpsR</name>
    <name evidence="6" type="ORF">MELA_01578</name>
</gene>
<accession>A0A564ZIN0</accession>
<dbReference type="HAMAP" id="MF_00270">
    <property type="entry name" value="Ribosomal_bS18"/>
    <property type="match status" value="1"/>
</dbReference>
<comment type="function">
    <text evidence="4">Binds as a heterodimer with protein bS6 to the central domain of the 16S rRNA, where it helps stabilize the platform of the 30S subunit.</text>
</comment>
<dbReference type="GO" id="GO:0070181">
    <property type="term" value="F:small ribosomal subunit rRNA binding"/>
    <property type="evidence" value="ECO:0007669"/>
    <property type="project" value="TreeGrafter"/>
</dbReference>
<dbReference type="Gene3D" id="4.10.640.10">
    <property type="entry name" value="Ribosomal protein S18"/>
    <property type="match status" value="1"/>
</dbReference>
<keyword evidence="3 4" id="KW-0687">Ribonucleoprotein</keyword>
<evidence type="ECO:0000256" key="1">
    <source>
        <dbReference type="ARBA" id="ARBA00005589"/>
    </source>
</evidence>
<dbReference type="GO" id="GO:0003735">
    <property type="term" value="F:structural constituent of ribosome"/>
    <property type="evidence" value="ECO:0007669"/>
    <property type="project" value="InterPro"/>
</dbReference>
<dbReference type="PRINTS" id="PR00974">
    <property type="entry name" value="RIBOSOMALS18"/>
</dbReference>
<keyword evidence="4" id="KW-0699">rRNA-binding</keyword>
<evidence type="ECO:0000256" key="3">
    <source>
        <dbReference type="ARBA" id="ARBA00023274"/>
    </source>
</evidence>
<dbReference type="NCBIfam" id="TIGR00165">
    <property type="entry name" value="S18"/>
    <property type="match status" value="1"/>
</dbReference>
<evidence type="ECO:0000256" key="2">
    <source>
        <dbReference type="ARBA" id="ARBA00022980"/>
    </source>
</evidence>
<protein>
    <recommendedName>
        <fullName evidence="4">Small ribosomal subunit protein bS18</fullName>
    </recommendedName>
</protein>
<evidence type="ECO:0000256" key="5">
    <source>
        <dbReference type="RuleBase" id="RU003910"/>
    </source>
</evidence>
<organism evidence="6 7">
    <name type="scientific">Candidatus Methylomirabilis lanthanidiphila</name>
    <dbReference type="NCBI Taxonomy" id="2211376"/>
    <lineage>
        <taxon>Bacteria</taxon>
        <taxon>Candidatus Methylomirabilota</taxon>
        <taxon>Candidatus Methylomirabilia</taxon>
        <taxon>Candidatus Methylomirabilales</taxon>
        <taxon>Candidatus Methylomirabilaceae</taxon>
        <taxon>Candidatus Methylomirabilis</taxon>
    </lineage>
</organism>
<dbReference type="SUPFAM" id="SSF46911">
    <property type="entry name" value="Ribosomal protein S18"/>
    <property type="match status" value="1"/>
</dbReference>
<keyword evidence="2 4" id="KW-0689">Ribosomal protein</keyword>
<dbReference type="Pfam" id="PF01084">
    <property type="entry name" value="Ribosomal_S18"/>
    <property type="match status" value="1"/>
</dbReference>
<dbReference type="Proteomes" id="UP000334340">
    <property type="component" value="Unassembled WGS sequence"/>
</dbReference>
<evidence type="ECO:0000313" key="6">
    <source>
        <dbReference type="EMBL" id="VUZ85201.1"/>
    </source>
</evidence>
<comment type="subunit">
    <text evidence="4">Part of the 30S ribosomal subunit. Forms a tight heterodimer with protein bS6.</text>
</comment>